<dbReference type="EMBL" id="FNCS01000001">
    <property type="protein sequence ID" value="SDG17161.1"/>
    <property type="molecule type" value="Genomic_DNA"/>
</dbReference>
<evidence type="ECO:0000256" key="1">
    <source>
        <dbReference type="ARBA" id="ARBA00004141"/>
    </source>
</evidence>
<feature type="domain" description="O-antigen ligase-related" evidence="6">
    <location>
        <begin position="210"/>
        <end position="364"/>
    </location>
</feature>
<evidence type="ECO:0000256" key="4">
    <source>
        <dbReference type="ARBA" id="ARBA00023136"/>
    </source>
</evidence>
<dbReference type="GO" id="GO:0016020">
    <property type="term" value="C:membrane"/>
    <property type="evidence" value="ECO:0007669"/>
    <property type="project" value="UniProtKB-SubCell"/>
</dbReference>
<feature type="transmembrane region" description="Helical" evidence="5">
    <location>
        <begin position="312"/>
        <end position="331"/>
    </location>
</feature>
<evidence type="ECO:0000256" key="5">
    <source>
        <dbReference type="SAM" id="Phobius"/>
    </source>
</evidence>
<dbReference type="STRING" id="440168.SAMN04487974_101263"/>
<keyword evidence="7" id="KW-0436">Ligase</keyword>
<gene>
    <name evidence="7" type="ORF">SAMN04487974_101263</name>
</gene>
<dbReference type="OrthoDB" id="7827596at2"/>
<evidence type="ECO:0000313" key="7">
    <source>
        <dbReference type="EMBL" id="SDG17161.1"/>
    </source>
</evidence>
<feature type="transmembrane region" description="Helical" evidence="5">
    <location>
        <begin position="383"/>
        <end position="403"/>
    </location>
</feature>
<dbReference type="Pfam" id="PF04932">
    <property type="entry name" value="Wzy_C"/>
    <property type="match status" value="1"/>
</dbReference>
<keyword evidence="2 5" id="KW-0812">Transmembrane</keyword>
<feature type="transmembrane region" description="Helical" evidence="5">
    <location>
        <begin position="109"/>
        <end position="132"/>
    </location>
</feature>
<feature type="transmembrane region" description="Helical" evidence="5">
    <location>
        <begin position="252"/>
        <end position="273"/>
    </location>
</feature>
<feature type="transmembrane region" description="Helical" evidence="5">
    <location>
        <begin position="351"/>
        <end position="371"/>
    </location>
</feature>
<name>A0A1G7S2H3_9HYPH</name>
<evidence type="ECO:0000256" key="3">
    <source>
        <dbReference type="ARBA" id="ARBA00022989"/>
    </source>
</evidence>
<dbReference type="AlphaFoldDB" id="A0A1G7S2H3"/>
<feature type="transmembrane region" description="Helical" evidence="5">
    <location>
        <begin position="185"/>
        <end position="204"/>
    </location>
</feature>
<sequence>MSSLPLPLLILGVLGWLGLAMRLVPRLRGPLLFLFIAFSIRYLANFFHLYTTKPVMAGQSINSFLTLGIAAIALYVCRRDLVRYRLTLPVYAFVGTLIISGVWNGEIEGLINALIRQFLFIGIILSIVAALREQGDEHSEVSKPLLAVFAIPLFYQLISVVFRYAKAAEADGSTSYIGGYIHEGVFSTVLLAAFLVVTLSNIAWKWRTFLIIVLFTALVLANYRTSVVAAVPLALAHFALAGSGKLNLGMLAIVRGIALVTIAIVGALLFALLSERLGDIGVVLSAGSDLFKPPTEFSNEERGLMSGRVMIWSDYIFTTIHSDIANVVFGFGPDAWQQSFSLYAHNVYISYIYEIGILGSACFILVVVSFMTLALKAEQSKKWVLFGGHVSYVILCLGTMPTFTIEGILFYGILCGYTSHYYLVARAAAAQLKRDSRATIRPGRRARPLRPATARQFRHPAKARTLR</sequence>
<feature type="transmembrane region" description="Helical" evidence="5">
    <location>
        <begin position="6"/>
        <end position="24"/>
    </location>
</feature>
<comment type="subcellular location">
    <subcellularLocation>
        <location evidence="1">Membrane</location>
        <topology evidence="1">Multi-pass membrane protein</topology>
    </subcellularLocation>
</comment>
<evidence type="ECO:0000256" key="2">
    <source>
        <dbReference type="ARBA" id="ARBA00022692"/>
    </source>
</evidence>
<feature type="transmembrane region" description="Helical" evidence="5">
    <location>
        <begin position="144"/>
        <end position="165"/>
    </location>
</feature>
<proteinExistence type="predicted"/>
<feature type="transmembrane region" description="Helical" evidence="5">
    <location>
        <begin position="409"/>
        <end position="429"/>
    </location>
</feature>
<feature type="transmembrane region" description="Helical" evidence="5">
    <location>
        <begin position="211"/>
        <end position="240"/>
    </location>
</feature>
<accession>A0A1G7S2H3</accession>
<dbReference type="Proteomes" id="UP000199495">
    <property type="component" value="Unassembled WGS sequence"/>
</dbReference>
<dbReference type="GO" id="GO:0016874">
    <property type="term" value="F:ligase activity"/>
    <property type="evidence" value="ECO:0007669"/>
    <property type="project" value="UniProtKB-KW"/>
</dbReference>
<evidence type="ECO:0000313" key="8">
    <source>
        <dbReference type="Proteomes" id="UP000199495"/>
    </source>
</evidence>
<dbReference type="RefSeq" id="WP_090590104.1">
    <property type="nucleotide sequence ID" value="NZ_FNCS01000001.1"/>
</dbReference>
<dbReference type="InterPro" id="IPR007016">
    <property type="entry name" value="O-antigen_ligase-rel_domated"/>
</dbReference>
<feature type="transmembrane region" description="Helical" evidence="5">
    <location>
        <begin position="56"/>
        <end position="77"/>
    </location>
</feature>
<keyword evidence="4 5" id="KW-0472">Membrane</keyword>
<keyword evidence="3 5" id="KW-1133">Transmembrane helix</keyword>
<evidence type="ECO:0000259" key="6">
    <source>
        <dbReference type="Pfam" id="PF04932"/>
    </source>
</evidence>
<keyword evidence="8" id="KW-1185">Reference proteome</keyword>
<feature type="transmembrane region" description="Helical" evidence="5">
    <location>
        <begin position="84"/>
        <end position="103"/>
    </location>
</feature>
<organism evidence="7 8">
    <name type="scientific">Pelagibacterium luteolum</name>
    <dbReference type="NCBI Taxonomy" id="440168"/>
    <lineage>
        <taxon>Bacteria</taxon>
        <taxon>Pseudomonadati</taxon>
        <taxon>Pseudomonadota</taxon>
        <taxon>Alphaproteobacteria</taxon>
        <taxon>Hyphomicrobiales</taxon>
        <taxon>Devosiaceae</taxon>
        <taxon>Pelagibacterium</taxon>
    </lineage>
</organism>
<feature type="transmembrane region" description="Helical" evidence="5">
    <location>
        <begin position="31"/>
        <end position="50"/>
    </location>
</feature>
<reference evidence="7 8" key="1">
    <citation type="submission" date="2016-10" db="EMBL/GenBank/DDBJ databases">
        <authorList>
            <person name="de Groot N.N."/>
        </authorList>
    </citation>
    <scope>NUCLEOTIDE SEQUENCE [LARGE SCALE GENOMIC DNA]</scope>
    <source>
        <strain evidence="7 8">CGMCC 1.10267</strain>
    </source>
</reference>
<protein>
    <submittedName>
        <fullName evidence="7">O-antigen ligase like membrane protein</fullName>
    </submittedName>
</protein>